<gene>
    <name evidence="2" type="ORF">BTIS_0067</name>
</gene>
<dbReference type="RefSeq" id="WP_094661677.1">
    <property type="nucleotide sequence ID" value="NZ_MWWV01000001.1"/>
</dbReference>
<organism evidence="2 3">
    <name type="scientific">Bifidobacterium tissieri</name>
    <dbReference type="NCBI Taxonomy" id="1630162"/>
    <lineage>
        <taxon>Bacteria</taxon>
        <taxon>Bacillati</taxon>
        <taxon>Actinomycetota</taxon>
        <taxon>Actinomycetes</taxon>
        <taxon>Bifidobacteriales</taxon>
        <taxon>Bifidobacteriaceae</taxon>
        <taxon>Bifidobacterium</taxon>
    </lineage>
</organism>
<evidence type="ECO:0000313" key="3">
    <source>
        <dbReference type="Proteomes" id="UP000216444"/>
    </source>
</evidence>
<evidence type="ECO:0000256" key="1">
    <source>
        <dbReference type="SAM" id="MobiDB-lite"/>
    </source>
</evidence>
<feature type="compositionally biased region" description="Basic and acidic residues" evidence="1">
    <location>
        <begin position="421"/>
        <end position="445"/>
    </location>
</feature>
<dbReference type="EMBL" id="MWWV01000001">
    <property type="protein sequence ID" value="OZG59336.1"/>
    <property type="molecule type" value="Genomic_DNA"/>
</dbReference>
<keyword evidence="3" id="KW-1185">Reference proteome</keyword>
<feature type="region of interest" description="Disordered" evidence="1">
    <location>
        <begin position="161"/>
        <end position="224"/>
    </location>
</feature>
<sequence>MASPEETVEGTARDALLRAGQGAGKLILKAGAKLGAALIAAGWRVATSPIRTAIENRKIGGEISEKQLQATGEDIHQISLDNESLKAVGKSLRQSGITYAIEKGNDGTYFLHFQGKDTDHVEHAVRRAFDRIGLELNLDKPDETTPELGDKDEIPWAQELPSLNADDTPTGEIPAISADDTPTGEIPAVGPEPRVPDGSQRDQSTSRASDAARPLMPTGPQASDAMTTIAVTPPEWDPNAELAAESLDKLGVPYIQDHQNGKTTFTVPEDCAAAATQCIDALGPSIEQVMTRTQTETPDRGATDTPNGPTDAIPAADAIPSAGQPTMPQTTDAPDEMVQPDHSYFPPTADQTNPLPFPTAGLPTDAQPPQTGAPDWLPDLQFPIEPVPQQPAAGQPAPDVVQPVQSAAQTDRRTTSPAADGTERRPGRTPAKERRDTGKGKPERGRKAKKTRKDFLDALKQKENKIRGQQGRGTHQRTRGTRPRGDKR</sequence>
<comment type="caution">
    <text evidence="2">The sequence shown here is derived from an EMBL/GenBank/DDBJ whole genome shotgun (WGS) entry which is preliminary data.</text>
</comment>
<accession>A0A261FKK5</accession>
<dbReference type="InterPro" id="IPR024234">
    <property type="entry name" value="DUF3801"/>
</dbReference>
<feature type="compositionally biased region" description="Polar residues" evidence="1">
    <location>
        <begin position="323"/>
        <end position="332"/>
    </location>
</feature>
<feature type="compositionally biased region" description="Basic residues" evidence="1">
    <location>
        <begin position="474"/>
        <end position="488"/>
    </location>
</feature>
<dbReference type="Pfam" id="PF12687">
    <property type="entry name" value="DUF3801"/>
    <property type="match status" value="1"/>
</dbReference>
<dbReference type="Proteomes" id="UP000216444">
    <property type="component" value="Unassembled WGS sequence"/>
</dbReference>
<feature type="compositionally biased region" description="Basic and acidic residues" evidence="1">
    <location>
        <begin position="453"/>
        <end position="466"/>
    </location>
</feature>
<feature type="compositionally biased region" description="Low complexity" evidence="1">
    <location>
        <begin position="311"/>
        <end position="320"/>
    </location>
</feature>
<evidence type="ECO:0008006" key="4">
    <source>
        <dbReference type="Google" id="ProtNLM"/>
    </source>
</evidence>
<protein>
    <recommendedName>
        <fullName evidence="4">Mobilization protein</fullName>
    </recommendedName>
</protein>
<reference evidence="2 3" key="1">
    <citation type="journal article" date="2017" name="BMC Genomics">
        <title>Comparative genomic and phylogenomic analyses of the Bifidobacteriaceae family.</title>
        <authorList>
            <person name="Lugli G.A."/>
            <person name="Milani C."/>
            <person name="Turroni F."/>
            <person name="Duranti S."/>
            <person name="Mancabelli L."/>
            <person name="Mangifesta M."/>
            <person name="Ferrario C."/>
            <person name="Modesto M."/>
            <person name="Mattarelli P."/>
            <person name="Jiri K."/>
            <person name="van Sinderen D."/>
            <person name="Ventura M."/>
        </authorList>
    </citation>
    <scope>NUCLEOTIDE SEQUENCE [LARGE SCALE GENOMIC DNA]</scope>
    <source>
        <strain evidence="2 3">DSM 100201</strain>
    </source>
</reference>
<name>A0A261FKK5_9BIFI</name>
<feature type="region of interest" description="Disordered" evidence="1">
    <location>
        <begin position="291"/>
        <end position="488"/>
    </location>
</feature>
<proteinExistence type="predicted"/>
<evidence type="ECO:0000313" key="2">
    <source>
        <dbReference type="EMBL" id="OZG59336.1"/>
    </source>
</evidence>
<dbReference type="AlphaFoldDB" id="A0A261FKK5"/>
<feature type="compositionally biased region" description="Low complexity" evidence="1">
    <location>
        <begin position="390"/>
        <end position="409"/>
    </location>
</feature>